<keyword evidence="2" id="KW-1185">Reference proteome</keyword>
<evidence type="ECO:0000313" key="1">
    <source>
        <dbReference type="EMBL" id="MDL2407154.1"/>
    </source>
</evidence>
<name>A0ABT7KEV3_9HYPH</name>
<sequence length="150" mass="17290">MSTSPSLFERAKAEIIDLHRYFADWYNATDHNQTDFSRFEKVLGEGFRIVTPDDGRIIERDSIINHVRANRGCFHGEFVIEIDDVRPGWEAAGIIVVTYVEAQFRAGAWTRRRSSALFTESSSMPNGVEWRHLHETWLQAPETKQAQPPK</sequence>
<dbReference type="Gene3D" id="3.10.450.50">
    <property type="match status" value="1"/>
</dbReference>
<dbReference type="PIRSF" id="PIRSF029394">
    <property type="entry name" value="UCP029394"/>
    <property type="match status" value="1"/>
</dbReference>
<dbReference type="InterPro" id="IPR032710">
    <property type="entry name" value="NTF2-like_dom_sf"/>
</dbReference>
<evidence type="ECO:0008006" key="3">
    <source>
        <dbReference type="Google" id="ProtNLM"/>
    </source>
</evidence>
<gene>
    <name evidence="1" type="ORF">PY650_16070</name>
</gene>
<comment type="caution">
    <text evidence="1">The sequence shown here is derived from an EMBL/GenBank/DDBJ whole genome shotgun (WGS) entry which is preliminary data.</text>
</comment>
<accession>A0ABT7KEV3</accession>
<dbReference type="InterPro" id="IPR016918">
    <property type="entry name" value="UCP029394"/>
</dbReference>
<proteinExistence type="predicted"/>
<evidence type="ECO:0000313" key="2">
    <source>
        <dbReference type="Proteomes" id="UP001172630"/>
    </source>
</evidence>
<dbReference type="SUPFAM" id="SSF54427">
    <property type="entry name" value="NTF2-like"/>
    <property type="match status" value="1"/>
</dbReference>
<dbReference type="RefSeq" id="WP_285880377.1">
    <property type="nucleotide sequence ID" value="NZ_JARFYN010000018.1"/>
</dbReference>
<protein>
    <recommendedName>
        <fullName evidence="3">DUF4440 domain-containing protein</fullName>
    </recommendedName>
</protein>
<reference evidence="1" key="1">
    <citation type="submission" date="2023-06" db="EMBL/GenBank/DDBJ databases">
        <title>Phylogenetic Diversity of Rhizobium strains.</title>
        <authorList>
            <person name="Moura F.T."/>
            <person name="Helene L.C.F."/>
            <person name="Hungria M."/>
        </authorList>
    </citation>
    <scope>NUCLEOTIDE SEQUENCE</scope>
    <source>
        <strain evidence="1">CCGE524</strain>
    </source>
</reference>
<organism evidence="1 2">
    <name type="scientific">Rhizobium calliandrae</name>
    <dbReference type="NCBI Taxonomy" id="1312182"/>
    <lineage>
        <taxon>Bacteria</taxon>
        <taxon>Pseudomonadati</taxon>
        <taxon>Pseudomonadota</taxon>
        <taxon>Alphaproteobacteria</taxon>
        <taxon>Hyphomicrobiales</taxon>
        <taxon>Rhizobiaceae</taxon>
        <taxon>Rhizobium/Agrobacterium group</taxon>
        <taxon>Rhizobium</taxon>
    </lineage>
</organism>
<dbReference type="Proteomes" id="UP001172630">
    <property type="component" value="Unassembled WGS sequence"/>
</dbReference>
<dbReference type="EMBL" id="JARFYN010000018">
    <property type="protein sequence ID" value="MDL2407154.1"/>
    <property type="molecule type" value="Genomic_DNA"/>
</dbReference>